<keyword evidence="7" id="KW-0407">Ion channel</keyword>
<evidence type="ECO:0000313" key="13">
    <source>
        <dbReference type="Proteomes" id="UP000694427"/>
    </source>
</evidence>
<evidence type="ECO:0000256" key="8">
    <source>
        <dbReference type="SAM" id="MobiDB-lite"/>
    </source>
</evidence>
<dbReference type="GO" id="GO:0007338">
    <property type="term" value="P:single fertilization"/>
    <property type="evidence" value="ECO:0007669"/>
    <property type="project" value="TreeGrafter"/>
</dbReference>
<dbReference type="InterPro" id="IPR002153">
    <property type="entry name" value="TRPC_channel"/>
</dbReference>
<evidence type="ECO:0000256" key="5">
    <source>
        <dbReference type="ARBA" id="ARBA00023065"/>
    </source>
</evidence>
<dbReference type="InterPro" id="IPR005458">
    <property type="entry name" value="TRPC2_channel"/>
</dbReference>
<comment type="subcellular location">
    <subcellularLocation>
        <location evidence="1">Membrane</location>
        <topology evidence="1">Multi-pass membrane protein</topology>
    </subcellularLocation>
</comment>
<organism evidence="12 13">
    <name type="scientific">Cyprinus carpio</name>
    <name type="common">Common carp</name>
    <dbReference type="NCBI Taxonomy" id="7962"/>
    <lineage>
        <taxon>Eukaryota</taxon>
        <taxon>Metazoa</taxon>
        <taxon>Chordata</taxon>
        <taxon>Craniata</taxon>
        <taxon>Vertebrata</taxon>
        <taxon>Euteleostomi</taxon>
        <taxon>Actinopterygii</taxon>
        <taxon>Neopterygii</taxon>
        <taxon>Teleostei</taxon>
        <taxon>Ostariophysi</taxon>
        <taxon>Cypriniformes</taxon>
        <taxon>Cyprinidae</taxon>
        <taxon>Cyprininae</taxon>
        <taxon>Cyprinus</taxon>
    </lineage>
</organism>
<dbReference type="Pfam" id="PF00520">
    <property type="entry name" value="Ion_trans"/>
    <property type="match status" value="1"/>
</dbReference>
<reference evidence="12" key="2">
    <citation type="submission" date="2025-09" db="UniProtKB">
        <authorList>
            <consortium name="Ensembl"/>
        </authorList>
    </citation>
    <scope>IDENTIFICATION</scope>
</reference>
<evidence type="ECO:0000256" key="4">
    <source>
        <dbReference type="ARBA" id="ARBA00022989"/>
    </source>
</evidence>
<keyword evidence="5" id="KW-0406">Ion transport</keyword>
<dbReference type="GO" id="GO:0051480">
    <property type="term" value="P:regulation of cytosolic calcium ion concentration"/>
    <property type="evidence" value="ECO:0007669"/>
    <property type="project" value="TreeGrafter"/>
</dbReference>
<protein>
    <submittedName>
        <fullName evidence="12">Transient receptor potential cation channel subfamily C member 2a</fullName>
    </submittedName>
</protein>
<dbReference type="PRINTS" id="PR01643">
    <property type="entry name" value="TRPCHANNEL2"/>
</dbReference>
<feature type="compositionally biased region" description="Acidic residues" evidence="8">
    <location>
        <begin position="374"/>
        <end position="383"/>
    </location>
</feature>
<dbReference type="PRINTS" id="PR01097">
    <property type="entry name" value="TRNSRECEPTRP"/>
</dbReference>
<reference evidence="12" key="1">
    <citation type="submission" date="2025-08" db="UniProtKB">
        <authorList>
            <consortium name="Ensembl"/>
        </authorList>
    </citation>
    <scope>IDENTIFICATION</scope>
</reference>
<dbReference type="GO" id="GO:0015279">
    <property type="term" value="F:store-operated calcium channel activity"/>
    <property type="evidence" value="ECO:0007669"/>
    <property type="project" value="TreeGrafter"/>
</dbReference>
<evidence type="ECO:0000256" key="9">
    <source>
        <dbReference type="SAM" id="Phobius"/>
    </source>
</evidence>
<dbReference type="Proteomes" id="UP000694427">
    <property type="component" value="Unplaced"/>
</dbReference>
<keyword evidence="10" id="KW-0732">Signal</keyword>
<dbReference type="Ensembl" id="ENSCCRT00010082006.1">
    <property type="protein sequence ID" value="ENSCCRP00010074023.1"/>
    <property type="gene ID" value="ENSCCRG00010032238.1"/>
</dbReference>
<dbReference type="Gene3D" id="1.10.287.70">
    <property type="match status" value="1"/>
</dbReference>
<keyword evidence="13" id="KW-1185">Reference proteome</keyword>
<gene>
    <name evidence="12" type="primary">LOC109075071</name>
</gene>
<dbReference type="InterPro" id="IPR005821">
    <property type="entry name" value="Ion_trans_dom"/>
</dbReference>
<evidence type="ECO:0000259" key="11">
    <source>
        <dbReference type="Pfam" id="PF00520"/>
    </source>
</evidence>
<proteinExistence type="predicted"/>
<keyword evidence="3 9" id="KW-0812">Transmembrane</keyword>
<dbReference type="GO" id="GO:0070679">
    <property type="term" value="F:inositol 1,4,5 trisphosphate binding"/>
    <property type="evidence" value="ECO:0007669"/>
    <property type="project" value="TreeGrafter"/>
</dbReference>
<sequence>MMVLSMYLASFTLRILIMLKGYFLCQDSGTQELCDYFTNTVREDWKQEDPQLIAETLFAVTSMLSFTRLAYILPAHESLGTLQISMGRMIDDMMRFMFILMIIGTAFLCGINNIYVPYVVSPHLGRFNETFNFLFWTMFGMANQEYIDMPDYALAEFVGRIFYGIFTLLIVIVLLNMLIAMISNSFQRIEDDADVEWKFARSKLYLSYFREENLLNARSICRKICCCSNKKAPEYPPISSNTLNSSGGQGEGRVPYRLQVTKALVHRYIEAARREFEESKRKDVGNRITELNKVVGRLHTEMQEFHQKLQWRRKSEPDQANILGKYILGAKNNFRDFDKSEAMGCENTDLHISTHPTEEEEKEGEIKAGGIVSEEGEEPESEGPVEPVPGEETTFETASTPDV</sequence>
<evidence type="ECO:0000256" key="2">
    <source>
        <dbReference type="ARBA" id="ARBA00022448"/>
    </source>
</evidence>
<dbReference type="PANTHER" id="PTHR10117">
    <property type="entry name" value="TRANSIENT RECEPTOR POTENTIAL CHANNEL"/>
    <property type="match status" value="1"/>
</dbReference>
<feature type="transmembrane region" description="Helical" evidence="9">
    <location>
        <begin position="94"/>
        <end position="115"/>
    </location>
</feature>
<dbReference type="GO" id="GO:0005886">
    <property type="term" value="C:plasma membrane"/>
    <property type="evidence" value="ECO:0007669"/>
    <property type="project" value="TreeGrafter"/>
</dbReference>
<evidence type="ECO:0000256" key="7">
    <source>
        <dbReference type="ARBA" id="ARBA00023303"/>
    </source>
</evidence>
<dbReference type="AlphaFoldDB" id="A0A8C1MAZ3"/>
<feature type="transmembrane region" description="Helical" evidence="9">
    <location>
        <begin position="161"/>
        <end position="182"/>
    </location>
</feature>
<evidence type="ECO:0000256" key="6">
    <source>
        <dbReference type="ARBA" id="ARBA00023136"/>
    </source>
</evidence>
<keyword evidence="2" id="KW-0813">Transport</keyword>
<dbReference type="GO" id="GO:0034703">
    <property type="term" value="C:cation channel complex"/>
    <property type="evidence" value="ECO:0007669"/>
    <property type="project" value="TreeGrafter"/>
</dbReference>
<evidence type="ECO:0000256" key="3">
    <source>
        <dbReference type="ARBA" id="ARBA00022692"/>
    </source>
</evidence>
<feature type="signal peptide" evidence="10">
    <location>
        <begin position="1"/>
        <end position="25"/>
    </location>
</feature>
<feature type="chain" id="PRO_5034827218" evidence="10">
    <location>
        <begin position="26"/>
        <end position="403"/>
    </location>
</feature>
<name>A0A8C1MAZ3_CYPCA</name>
<keyword evidence="4 9" id="KW-1133">Transmembrane helix</keyword>
<feature type="region of interest" description="Disordered" evidence="8">
    <location>
        <begin position="349"/>
        <end position="403"/>
    </location>
</feature>
<keyword evidence="6 9" id="KW-0472">Membrane</keyword>
<evidence type="ECO:0000313" key="12">
    <source>
        <dbReference type="Ensembl" id="ENSCCRP00010074023.1"/>
    </source>
</evidence>
<evidence type="ECO:0000256" key="1">
    <source>
        <dbReference type="ARBA" id="ARBA00004141"/>
    </source>
</evidence>
<dbReference type="PANTHER" id="PTHR10117:SF6">
    <property type="entry name" value="SHORT TRANSIENT RECEPTOR POTENTIAL CHANNEL 2"/>
    <property type="match status" value="1"/>
</dbReference>
<evidence type="ECO:0000256" key="10">
    <source>
        <dbReference type="SAM" id="SignalP"/>
    </source>
</evidence>
<accession>A0A8C1MAZ3</accession>
<feature type="domain" description="Ion transport" evidence="11">
    <location>
        <begin position="56"/>
        <end position="193"/>
    </location>
</feature>